<dbReference type="GO" id="GO:0004423">
    <property type="term" value="F:iduronate-2-sulfatase activity"/>
    <property type="evidence" value="ECO:0007669"/>
    <property type="project" value="InterPro"/>
</dbReference>
<evidence type="ECO:0000313" key="8">
    <source>
        <dbReference type="EMBL" id="SNR65910.1"/>
    </source>
</evidence>
<protein>
    <submittedName>
        <fullName evidence="8">Iduronate 2-sulfatase</fullName>
    </submittedName>
</protein>
<evidence type="ECO:0000256" key="5">
    <source>
        <dbReference type="ARBA" id="ARBA00022801"/>
    </source>
</evidence>
<keyword evidence="6" id="KW-0106">Calcium</keyword>
<name>A0A238Y4F0_9FLAO</name>
<gene>
    <name evidence="8" type="ORF">SAMN06265371_10819</name>
</gene>
<dbReference type="InterPro" id="IPR000917">
    <property type="entry name" value="Sulfatase_N"/>
</dbReference>
<reference evidence="8 9" key="1">
    <citation type="submission" date="2017-06" db="EMBL/GenBank/DDBJ databases">
        <authorList>
            <person name="Kim H.J."/>
            <person name="Triplett B.A."/>
        </authorList>
    </citation>
    <scope>NUCLEOTIDE SEQUENCE [LARGE SCALE GENOMIC DNA]</scope>
    <source>
        <strain evidence="8 9">DSM 29150</strain>
    </source>
</reference>
<evidence type="ECO:0000256" key="3">
    <source>
        <dbReference type="ARBA" id="ARBA00022723"/>
    </source>
</evidence>
<accession>A0A238Y4F0</accession>
<dbReference type="InterPro" id="IPR017850">
    <property type="entry name" value="Alkaline_phosphatase_core_sf"/>
</dbReference>
<dbReference type="OrthoDB" id="9763552at2"/>
<evidence type="ECO:0000256" key="6">
    <source>
        <dbReference type="ARBA" id="ARBA00022837"/>
    </source>
</evidence>
<dbReference type="Pfam" id="PF00884">
    <property type="entry name" value="Sulfatase"/>
    <property type="match status" value="1"/>
</dbReference>
<dbReference type="RefSeq" id="WP_089382235.1">
    <property type="nucleotide sequence ID" value="NZ_FZNT01000008.1"/>
</dbReference>
<dbReference type="Proteomes" id="UP000198384">
    <property type="component" value="Unassembled WGS sequence"/>
</dbReference>
<feature type="domain" description="Sulfatase N-terminal" evidence="7">
    <location>
        <begin position="34"/>
        <end position="376"/>
    </location>
</feature>
<proteinExistence type="inferred from homology"/>
<dbReference type="EMBL" id="FZNT01000008">
    <property type="protein sequence ID" value="SNR65910.1"/>
    <property type="molecule type" value="Genomic_DNA"/>
</dbReference>
<dbReference type="GO" id="GO:0046872">
    <property type="term" value="F:metal ion binding"/>
    <property type="evidence" value="ECO:0007669"/>
    <property type="project" value="UniProtKB-KW"/>
</dbReference>
<evidence type="ECO:0000259" key="7">
    <source>
        <dbReference type="Pfam" id="PF00884"/>
    </source>
</evidence>
<evidence type="ECO:0000256" key="2">
    <source>
        <dbReference type="ARBA" id="ARBA00008779"/>
    </source>
</evidence>
<evidence type="ECO:0000256" key="1">
    <source>
        <dbReference type="ARBA" id="ARBA00001913"/>
    </source>
</evidence>
<dbReference type="GO" id="GO:0005737">
    <property type="term" value="C:cytoplasm"/>
    <property type="evidence" value="ECO:0007669"/>
    <property type="project" value="TreeGrafter"/>
</dbReference>
<evidence type="ECO:0000256" key="4">
    <source>
        <dbReference type="ARBA" id="ARBA00022729"/>
    </source>
</evidence>
<dbReference type="Gene3D" id="3.40.720.10">
    <property type="entry name" value="Alkaline Phosphatase, subunit A"/>
    <property type="match status" value="1"/>
</dbReference>
<keyword evidence="5" id="KW-0378">Hydrolase</keyword>
<comment type="similarity">
    <text evidence="2">Belongs to the sulfatase family.</text>
</comment>
<keyword evidence="4" id="KW-0732">Signal</keyword>
<dbReference type="SUPFAM" id="SSF53649">
    <property type="entry name" value="Alkaline phosphatase-like"/>
    <property type="match status" value="1"/>
</dbReference>
<dbReference type="PANTHER" id="PTHR45953">
    <property type="entry name" value="IDURONATE 2-SULFATASE"/>
    <property type="match status" value="1"/>
</dbReference>
<dbReference type="InterPro" id="IPR035874">
    <property type="entry name" value="IDS"/>
</dbReference>
<dbReference type="AlphaFoldDB" id="A0A238Y4F0"/>
<comment type="cofactor">
    <cofactor evidence="1">
        <name>Ca(2+)</name>
        <dbReference type="ChEBI" id="CHEBI:29108"/>
    </cofactor>
</comment>
<evidence type="ECO:0000313" key="9">
    <source>
        <dbReference type="Proteomes" id="UP000198384"/>
    </source>
</evidence>
<dbReference type="CDD" id="cd16030">
    <property type="entry name" value="iduronate-2-sulfatase"/>
    <property type="match status" value="1"/>
</dbReference>
<keyword evidence="9" id="KW-1185">Reference proteome</keyword>
<dbReference type="PANTHER" id="PTHR45953:SF1">
    <property type="entry name" value="IDURONATE 2-SULFATASE"/>
    <property type="match status" value="1"/>
</dbReference>
<keyword evidence="3" id="KW-0479">Metal-binding</keyword>
<sequence length="497" mass="56481">MNVPSFIKRLFLILLIYPTISSCQTKQKKQTPYNVLFIAVDDLRTELNCYGATHIKSPNIDRLAGSGVRFTNAHVQQAICMASRASIMSGIRPEKQGIYTGESVTDLLPNVLTMNKFFAQNGYEIASSGKIYHYTEDTKAQFGDTYIEPNPTWEAKGYVTEEGSEALKLTKKPGNGLPYEAAQVHDTIYPDGINTLNAMRKLEVLKKEGKPFFMAVGLIKPHLPFNAPQKYWDMYPKSSVGLSKLTERPENSSNYTMRYGGELGNYYGMPKLFEDVPDSTAISLRRGYYACVSYVDAQVGNLMNKLDELGLRENTIVVLWGDHGYKLGDYGSWCKWSNMNIDTNIPFIFNVPNGKKGQVYTHPVEALDIYPTLAELCQLKQPSHLEGKSLVPILKNPKKESKTKSYAYSIWPDNRWNYDKTVMGYSVTDDQFNYVEWVQLNTGEVLERELYDHAKDPKETKNVIAESQYHNVISELAKKVKEKKEATDHNHNFKKLK</sequence>
<organism evidence="8 9">
    <name type="scientific">Lutibacter agarilyticus</name>
    <dbReference type="NCBI Taxonomy" id="1109740"/>
    <lineage>
        <taxon>Bacteria</taxon>
        <taxon>Pseudomonadati</taxon>
        <taxon>Bacteroidota</taxon>
        <taxon>Flavobacteriia</taxon>
        <taxon>Flavobacteriales</taxon>
        <taxon>Flavobacteriaceae</taxon>
        <taxon>Lutibacter</taxon>
    </lineage>
</organism>